<comment type="similarity">
    <text evidence="1">Belongs to the ustYa family.</text>
</comment>
<evidence type="ECO:0000313" key="2">
    <source>
        <dbReference type="EMBL" id="CAG8976753.1"/>
    </source>
</evidence>
<organism evidence="2 3">
    <name type="scientific">Hymenoscyphus albidus</name>
    <dbReference type="NCBI Taxonomy" id="595503"/>
    <lineage>
        <taxon>Eukaryota</taxon>
        <taxon>Fungi</taxon>
        <taxon>Dikarya</taxon>
        <taxon>Ascomycota</taxon>
        <taxon>Pezizomycotina</taxon>
        <taxon>Leotiomycetes</taxon>
        <taxon>Helotiales</taxon>
        <taxon>Helotiaceae</taxon>
        <taxon>Hymenoscyphus</taxon>
    </lineage>
</organism>
<evidence type="ECO:0008006" key="4">
    <source>
        <dbReference type="Google" id="ProtNLM"/>
    </source>
</evidence>
<keyword evidence="3" id="KW-1185">Reference proteome</keyword>
<evidence type="ECO:0000313" key="3">
    <source>
        <dbReference type="Proteomes" id="UP000701801"/>
    </source>
</evidence>
<dbReference type="OrthoDB" id="3687641at2759"/>
<dbReference type="EMBL" id="CAJVRM010000189">
    <property type="protein sequence ID" value="CAG8976753.1"/>
    <property type="molecule type" value="Genomic_DNA"/>
</dbReference>
<dbReference type="PANTHER" id="PTHR33365">
    <property type="entry name" value="YALI0B05434P"/>
    <property type="match status" value="1"/>
</dbReference>
<reference evidence="2" key="1">
    <citation type="submission" date="2021-07" db="EMBL/GenBank/DDBJ databases">
        <authorList>
            <person name="Durling M."/>
        </authorList>
    </citation>
    <scope>NUCLEOTIDE SEQUENCE</scope>
</reference>
<evidence type="ECO:0000256" key="1">
    <source>
        <dbReference type="ARBA" id="ARBA00035112"/>
    </source>
</evidence>
<accession>A0A9N9PVR2</accession>
<protein>
    <recommendedName>
        <fullName evidence="4">Tat pathway signal sequence</fullName>
    </recommendedName>
</protein>
<comment type="caution">
    <text evidence="2">The sequence shown here is derived from an EMBL/GenBank/DDBJ whole genome shotgun (WGS) entry which is preliminary data.</text>
</comment>
<dbReference type="PANTHER" id="PTHR33365:SF14">
    <property type="entry name" value="TAT PATHWAY SIGNAL SEQUENCE"/>
    <property type="match status" value="1"/>
</dbReference>
<gene>
    <name evidence="2" type="ORF">HYALB_00010477</name>
</gene>
<dbReference type="Proteomes" id="UP000701801">
    <property type="component" value="Unassembled WGS sequence"/>
</dbReference>
<name>A0A9N9PVR2_9HELO</name>
<dbReference type="GO" id="GO:0043386">
    <property type="term" value="P:mycotoxin biosynthetic process"/>
    <property type="evidence" value="ECO:0007669"/>
    <property type="project" value="InterPro"/>
</dbReference>
<dbReference type="InterPro" id="IPR021765">
    <property type="entry name" value="UstYa-like"/>
</dbReference>
<dbReference type="AlphaFoldDB" id="A0A9N9PVR2"/>
<proteinExistence type="inferred from homology"/>
<dbReference type="Pfam" id="PF11807">
    <property type="entry name" value="UstYa"/>
    <property type="match status" value="1"/>
</dbReference>
<sequence length="330" mass="37323">MYSTLSNAEKGNTEVKYKALSKDEETDNGTYSVSNPCSITKKTLNNLLKDSNLQAPTPRQNWRVPAVTSFNIISFLVSLTLFYNSSYPTVRQNWALEQTSFYSPLFDHVKIQFVEKVVQGTLFNEHNLLLRADPSPEVDEAWSKLTDVGVVIISGEQVSKLGKDPKKTVKAPLAWGYGSDAHLAQPDGQHALHCLNAIRKYAYKEHYYPLQTSCPSNTSSSSLLDEFNQAHLSHCLHVLLQTLSCDFSTDMITHNWMATQDFPFPDFAINKKCKDHSRFLEWQEKKKISTEMWVEISQIGPTRETGEIVVDLPSKLKAWSENEDALGRSP</sequence>